<dbReference type="WBParaSite" id="HNAJ_0000525401-mRNA-1">
    <property type="protein sequence ID" value="HNAJ_0000525401-mRNA-1"/>
    <property type="gene ID" value="HNAJ_0000525401"/>
</dbReference>
<dbReference type="PANTHER" id="PTHR46641">
    <property type="entry name" value="FMRFAMIDE RECEPTOR-RELATED"/>
    <property type="match status" value="1"/>
</dbReference>
<keyword evidence="2 5" id="KW-0812">Transmembrane</keyword>
<sequence>MVGMICNSSSDLLLLDFPSLMNINGKIFLDIAYPLMFLGIITSSLTLLMLAKDKETLLSTRFLLSCLAVSDMGYLAFNILIGILTPLTSIKIHYFLLILNSRRLCEFMRNWVAAILSFERFLFFYDPLNFESLWRIDGVRTVVTILTFLGLFCEIPNTVYIVALALLQDCEILRQICSFQSIMNLLTVTILPLVCMAIFSFLTTKVINKLIYRMFSATQLISPSRTTVRGSKNAMKIIRNSLIVFTVTSIPAIPTYCITFHLAYLHKTDIRAISFLTILHGLASLFSIINSTCNFFVFILQSSRYRRILMVTFRLRCFKPSFKSS</sequence>
<comment type="subcellular location">
    <subcellularLocation>
        <location evidence="1">Membrane</location>
    </subcellularLocation>
</comment>
<dbReference type="EMBL" id="UZAE01004301">
    <property type="protein sequence ID" value="VDO01112.1"/>
    <property type="molecule type" value="Genomic_DNA"/>
</dbReference>
<evidence type="ECO:0000313" key="7">
    <source>
        <dbReference type="EMBL" id="VDO01112.1"/>
    </source>
</evidence>
<dbReference type="OrthoDB" id="6271103at2759"/>
<evidence type="ECO:0000256" key="4">
    <source>
        <dbReference type="ARBA" id="ARBA00023136"/>
    </source>
</evidence>
<evidence type="ECO:0000256" key="3">
    <source>
        <dbReference type="ARBA" id="ARBA00022989"/>
    </source>
</evidence>
<evidence type="ECO:0000256" key="5">
    <source>
        <dbReference type="SAM" id="Phobius"/>
    </source>
</evidence>
<keyword evidence="8" id="KW-1185">Reference proteome</keyword>
<organism evidence="9">
    <name type="scientific">Rodentolepis nana</name>
    <name type="common">Dwarf tapeworm</name>
    <name type="synonym">Hymenolepis nana</name>
    <dbReference type="NCBI Taxonomy" id="102285"/>
    <lineage>
        <taxon>Eukaryota</taxon>
        <taxon>Metazoa</taxon>
        <taxon>Spiralia</taxon>
        <taxon>Lophotrochozoa</taxon>
        <taxon>Platyhelminthes</taxon>
        <taxon>Cestoda</taxon>
        <taxon>Eucestoda</taxon>
        <taxon>Cyclophyllidea</taxon>
        <taxon>Hymenolepididae</taxon>
        <taxon>Rodentolepis</taxon>
    </lineage>
</organism>
<evidence type="ECO:0000256" key="1">
    <source>
        <dbReference type="ARBA" id="ARBA00004370"/>
    </source>
</evidence>
<evidence type="ECO:0000313" key="9">
    <source>
        <dbReference type="WBParaSite" id="HNAJ_0000525401-mRNA-1"/>
    </source>
</evidence>
<dbReference type="InterPro" id="IPR052954">
    <property type="entry name" value="GPCR-Ligand_Int"/>
</dbReference>
<evidence type="ECO:0000259" key="6">
    <source>
        <dbReference type="PROSITE" id="PS50262"/>
    </source>
</evidence>
<dbReference type="SUPFAM" id="SSF81321">
    <property type="entry name" value="Family A G protein-coupled receptor-like"/>
    <property type="match status" value="1"/>
</dbReference>
<reference evidence="9" key="1">
    <citation type="submission" date="2017-02" db="UniProtKB">
        <authorList>
            <consortium name="WormBaseParasite"/>
        </authorList>
    </citation>
    <scope>IDENTIFICATION</scope>
</reference>
<dbReference type="GO" id="GO:0016020">
    <property type="term" value="C:membrane"/>
    <property type="evidence" value="ECO:0007669"/>
    <property type="project" value="UniProtKB-SubCell"/>
</dbReference>
<proteinExistence type="predicted"/>
<dbReference type="STRING" id="102285.A0A0R3TDW5"/>
<keyword evidence="4 5" id="KW-0472">Membrane</keyword>
<dbReference type="Proteomes" id="UP000278807">
    <property type="component" value="Unassembled WGS sequence"/>
</dbReference>
<gene>
    <name evidence="7" type="ORF">HNAJ_LOCUS5252</name>
</gene>
<name>A0A0R3TDW5_RODNA</name>
<dbReference type="PANTHER" id="PTHR46641:SF2">
    <property type="entry name" value="FMRFAMIDE RECEPTOR"/>
    <property type="match status" value="1"/>
</dbReference>
<accession>A0A0R3TDW5</accession>
<feature type="domain" description="G-protein coupled receptors family 1 profile" evidence="6">
    <location>
        <begin position="42"/>
        <end position="298"/>
    </location>
</feature>
<dbReference type="PROSITE" id="PS50262">
    <property type="entry name" value="G_PROTEIN_RECEP_F1_2"/>
    <property type="match status" value="1"/>
</dbReference>
<dbReference type="InterPro" id="IPR017452">
    <property type="entry name" value="GPCR_Rhodpsn_7TM"/>
</dbReference>
<feature type="transmembrane region" description="Helical" evidence="5">
    <location>
        <begin position="31"/>
        <end position="50"/>
    </location>
</feature>
<feature type="transmembrane region" description="Helical" evidence="5">
    <location>
        <begin position="270"/>
        <end position="300"/>
    </location>
</feature>
<dbReference type="AlphaFoldDB" id="A0A0R3TDW5"/>
<feature type="transmembrane region" description="Helical" evidence="5">
    <location>
        <begin position="145"/>
        <end position="167"/>
    </location>
</feature>
<evidence type="ECO:0000256" key="2">
    <source>
        <dbReference type="ARBA" id="ARBA00022692"/>
    </source>
</evidence>
<reference evidence="7 8" key="2">
    <citation type="submission" date="2018-11" db="EMBL/GenBank/DDBJ databases">
        <authorList>
            <consortium name="Pathogen Informatics"/>
        </authorList>
    </citation>
    <scope>NUCLEOTIDE SEQUENCE [LARGE SCALE GENOMIC DNA]</scope>
</reference>
<feature type="transmembrane region" description="Helical" evidence="5">
    <location>
        <begin position="242"/>
        <end position="264"/>
    </location>
</feature>
<feature type="transmembrane region" description="Helical" evidence="5">
    <location>
        <begin position="179"/>
        <end position="204"/>
    </location>
</feature>
<evidence type="ECO:0000313" key="8">
    <source>
        <dbReference type="Proteomes" id="UP000278807"/>
    </source>
</evidence>
<dbReference type="Gene3D" id="1.20.1070.10">
    <property type="entry name" value="Rhodopsin 7-helix transmembrane proteins"/>
    <property type="match status" value="1"/>
</dbReference>
<protein>
    <submittedName>
        <fullName evidence="9">G_PROTEIN_RECEP_F1_2 domain-containing protein</fullName>
    </submittedName>
</protein>
<keyword evidence="3 5" id="KW-1133">Transmembrane helix</keyword>